<dbReference type="AlphaFoldDB" id="A0A1S3IWA2"/>
<dbReference type="PROSITE" id="PS51419">
    <property type="entry name" value="RAB"/>
    <property type="match status" value="1"/>
</dbReference>
<gene>
    <name evidence="4" type="primary">LOC106168083</name>
</gene>
<dbReference type="RefSeq" id="XP_013402467.1">
    <property type="nucleotide sequence ID" value="XM_013547013.1"/>
</dbReference>
<sequence length="139" mass="16048">MSFDHVPEWIRQFQNLKVDAPIAIVGNKLDLDRQCQRREAQGLARATSDLELTRSDAFYEHSVDDSLTRKISVDALHRLAEKHNAMFMEVSAKTQFQVEEMFRIVTDGILEHQRRQQLAGMEYGVEVGVTQPRKRKCCS</sequence>
<dbReference type="PRINTS" id="PR00449">
    <property type="entry name" value="RASTRNSFRMNG"/>
</dbReference>
<keyword evidence="2" id="KW-0547">Nucleotide-binding</keyword>
<dbReference type="PANTHER" id="PTHR47978">
    <property type="match status" value="1"/>
</dbReference>
<evidence type="ECO:0000313" key="4">
    <source>
        <dbReference type="RefSeq" id="XP_013402467.1"/>
    </source>
</evidence>
<dbReference type="InterPro" id="IPR001806">
    <property type="entry name" value="Small_GTPase"/>
</dbReference>
<comment type="similarity">
    <text evidence="1">Belongs to the small GTPase superfamily. Rab family.</text>
</comment>
<dbReference type="SMART" id="SM00175">
    <property type="entry name" value="RAB"/>
    <property type="match status" value="1"/>
</dbReference>
<evidence type="ECO:0000313" key="3">
    <source>
        <dbReference type="Proteomes" id="UP000085678"/>
    </source>
</evidence>
<proteinExistence type="inferred from homology"/>
<dbReference type="SUPFAM" id="SSF52540">
    <property type="entry name" value="P-loop containing nucleoside triphosphate hydrolases"/>
    <property type="match status" value="1"/>
</dbReference>
<dbReference type="GO" id="GO:0003924">
    <property type="term" value="F:GTPase activity"/>
    <property type="evidence" value="ECO:0007669"/>
    <property type="project" value="InterPro"/>
</dbReference>
<evidence type="ECO:0000256" key="2">
    <source>
        <dbReference type="ARBA" id="ARBA00022741"/>
    </source>
</evidence>
<dbReference type="KEGG" id="lak:106168083"/>
<dbReference type="InterPro" id="IPR027417">
    <property type="entry name" value="P-loop_NTPase"/>
</dbReference>
<name>A0A1S3IWA2_LINAN</name>
<dbReference type="InParanoid" id="A0A1S3IWA2"/>
<dbReference type="GO" id="GO:0005525">
    <property type="term" value="F:GTP binding"/>
    <property type="evidence" value="ECO:0007669"/>
    <property type="project" value="InterPro"/>
</dbReference>
<dbReference type="GeneID" id="106168083"/>
<keyword evidence="3" id="KW-1185">Reference proteome</keyword>
<evidence type="ECO:0000256" key="1">
    <source>
        <dbReference type="ARBA" id="ARBA00006270"/>
    </source>
</evidence>
<protein>
    <submittedName>
        <fullName evidence="4">Uncharacterized protein LOC106168083</fullName>
    </submittedName>
</protein>
<reference evidence="4" key="1">
    <citation type="submission" date="2025-08" db="UniProtKB">
        <authorList>
            <consortium name="RefSeq"/>
        </authorList>
    </citation>
    <scope>IDENTIFICATION</scope>
    <source>
        <tissue evidence="4">Gonads</tissue>
    </source>
</reference>
<dbReference type="Gene3D" id="3.40.50.300">
    <property type="entry name" value="P-loop containing nucleotide triphosphate hydrolases"/>
    <property type="match status" value="1"/>
</dbReference>
<dbReference type="Proteomes" id="UP000085678">
    <property type="component" value="Unplaced"/>
</dbReference>
<dbReference type="Pfam" id="PF00071">
    <property type="entry name" value="Ras"/>
    <property type="match status" value="1"/>
</dbReference>
<organism evidence="3 4">
    <name type="scientific">Lingula anatina</name>
    <name type="common">Brachiopod</name>
    <name type="synonym">Lingula unguis</name>
    <dbReference type="NCBI Taxonomy" id="7574"/>
    <lineage>
        <taxon>Eukaryota</taxon>
        <taxon>Metazoa</taxon>
        <taxon>Spiralia</taxon>
        <taxon>Lophotrochozoa</taxon>
        <taxon>Brachiopoda</taxon>
        <taxon>Linguliformea</taxon>
        <taxon>Lingulata</taxon>
        <taxon>Lingulida</taxon>
        <taxon>Linguloidea</taxon>
        <taxon>Lingulidae</taxon>
        <taxon>Lingula</taxon>
    </lineage>
</organism>
<accession>A0A1S3IWA2</accession>